<dbReference type="Gene3D" id="1.10.10.60">
    <property type="entry name" value="Homeodomain-like"/>
    <property type="match status" value="1"/>
</dbReference>
<keyword evidence="1 2" id="KW-0539">Nucleus</keyword>
<evidence type="ECO:0000256" key="3">
    <source>
        <dbReference type="SAM" id="MobiDB-lite"/>
    </source>
</evidence>
<dbReference type="SUPFAM" id="SSF46689">
    <property type="entry name" value="Homeodomain-like"/>
    <property type="match status" value="1"/>
</dbReference>
<dbReference type="GO" id="GO:0005634">
    <property type="term" value="C:nucleus"/>
    <property type="evidence" value="ECO:0007669"/>
    <property type="project" value="UniProtKB-SubCell"/>
</dbReference>
<comment type="caution">
    <text evidence="5">The sequence shown here is derived from an EMBL/GenBank/DDBJ whole genome shotgun (WGS) entry which is preliminary data.</text>
</comment>
<dbReference type="OrthoDB" id="1867783at2759"/>
<evidence type="ECO:0000313" key="5">
    <source>
        <dbReference type="EMBL" id="CAF0985325.1"/>
    </source>
</evidence>
<evidence type="ECO:0000259" key="4">
    <source>
        <dbReference type="PROSITE" id="PS50071"/>
    </source>
</evidence>
<comment type="subcellular location">
    <subcellularLocation>
        <location evidence="1 2">Nucleus</location>
    </subcellularLocation>
</comment>
<feature type="non-terminal residue" evidence="5">
    <location>
        <position position="241"/>
    </location>
</feature>
<protein>
    <recommendedName>
        <fullName evidence="4">Homeobox domain-containing protein</fullName>
    </recommendedName>
</protein>
<dbReference type="EMBL" id="CAJNOC010003500">
    <property type="protein sequence ID" value="CAF0985325.1"/>
    <property type="molecule type" value="Genomic_DNA"/>
</dbReference>
<dbReference type="AlphaFoldDB" id="A0A814FNB6"/>
<dbReference type="SMART" id="SM00389">
    <property type="entry name" value="HOX"/>
    <property type="match status" value="1"/>
</dbReference>
<dbReference type="InterPro" id="IPR001356">
    <property type="entry name" value="HD"/>
</dbReference>
<name>A0A814FNB6_9BILA</name>
<evidence type="ECO:0000256" key="1">
    <source>
        <dbReference type="PROSITE-ProRule" id="PRU00108"/>
    </source>
</evidence>
<dbReference type="Proteomes" id="UP000663879">
    <property type="component" value="Unassembled WGS sequence"/>
</dbReference>
<organism evidence="5 6">
    <name type="scientific">Brachionus calyciflorus</name>
    <dbReference type="NCBI Taxonomy" id="104777"/>
    <lineage>
        <taxon>Eukaryota</taxon>
        <taxon>Metazoa</taxon>
        <taxon>Spiralia</taxon>
        <taxon>Gnathifera</taxon>
        <taxon>Rotifera</taxon>
        <taxon>Eurotatoria</taxon>
        <taxon>Monogononta</taxon>
        <taxon>Pseudotrocha</taxon>
        <taxon>Ploima</taxon>
        <taxon>Brachionidae</taxon>
        <taxon>Brachionus</taxon>
    </lineage>
</organism>
<proteinExistence type="predicted"/>
<reference evidence="5" key="1">
    <citation type="submission" date="2021-02" db="EMBL/GenBank/DDBJ databases">
        <authorList>
            <person name="Nowell W R."/>
        </authorList>
    </citation>
    <scope>NUCLEOTIDE SEQUENCE</scope>
    <source>
        <strain evidence="5">Ploen Becks lab</strain>
    </source>
</reference>
<dbReference type="CDD" id="cd00086">
    <property type="entry name" value="homeodomain"/>
    <property type="match status" value="1"/>
</dbReference>
<accession>A0A814FNB6</accession>
<dbReference type="InterPro" id="IPR009057">
    <property type="entry name" value="Homeodomain-like_sf"/>
</dbReference>
<dbReference type="Pfam" id="PF00046">
    <property type="entry name" value="Homeodomain"/>
    <property type="match status" value="1"/>
</dbReference>
<dbReference type="GO" id="GO:0003677">
    <property type="term" value="F:DNA binding"/>
    <property type="evidence" value="ECO:0007669"/>
    <property type="project" value="UniProtKB-UniRule"/>
</dbReference>
<feature type="domain" description="Homeobox" evidence="4">
    <location>
        <begin position="189"/>
        <end position="241"/>
    </location>
</feature>
<sequence length="241" mass="27840">DNFLAEYNNGREYEKTDSTSERLRLPLSFLPTKPELVGEDSNFSCLNNSEKNSVGENFVGGSRSSTQQNYLDDSLIAETPVKGNFISDYLNSFQSALSEYMDSSSLDWSDQCDRTLISNKETNLNDKENTTCSENILNLSDTNEVNIMKKKSPRKRTPTKRLCDSSPEIKIKRSNRSKNLQTETTPRKSYKHSNRHRFKDYQLEILEQEFKIEQYPSGYDIDRISSRLGVNLHTITVWFQK</sequence>
<dbReference type="PROSITE" id="PS50071">
    <property type="entry name" value="HOMEOBOX_2"/>
    <property type="match status" value="1"/>
</dbReference>
<feature type="region of interest" description="Disordered" evidence="3">
    <location>
        <begin position="175"/>
        <end position="194"/>
    </location>
</feature>
<gene>
    <name evidence="5" type="ORF">OXX778_LOCUS15638</name>
</gene>
<keyword evidence="1 2" id="KW-0371">Homeobox</keyword>
<evidence type="ECO:0000313" key="6">
    <source>
        <dbReference type="Proteomes" id="UP000663879"/>
    </source>
</evidence>
<evidence type="ECO:0000256" key="2">
    <source>
        <dbReference type="RuleBase" id="RU000682"/>
    </source>
</evidence>
<keyword evidence="1 2" id="KW-0238">DNA-binding</keyword>
<keyword evidence="6" id="KW-1185">Reference proteome</keyword>